<gene>
    <name evidence="2" type="ORF">UY23_C0001G0097</name>
</gene>
<dbReference type="EMBL" id="LCPF01000001">
    <property type="protein sequence ID" value="KKU91491.1"/>
    <property type="molecule type" value="Genomic_DNA"/>
</dbReference>
<dbReference type="SUPFAM" id="SSF53756">
    <property type="entry name" value="UDP-Glycosyltransferase/glycogen phosphorylase"/>
    <property type="match status" value="1"/>
</dbReference>
<dbReference type="AlphaFoldDB" id="A0A0G1UBF1"/>
<dbReference type="GO" id="GO:0016757">
    <property type="term" value="F:glycosyltransferase activity"/>
    <property type="evidence" value="ECO:0007669"/>
    <property type="project" value="InterPro"/>
</dbReference>
<sequence>MKIIFLTSDLEENGGIQKFGGGLIEALKRNGHEVSVLALGKKLFFSKIVFVARLFLGFFTFRPAMIICGHVNFGPPAYFLKVFFGQDYSIIAYGIEAWEIKSRLKRKILKKAKLIVVISNFSKEKIVGQIPEVGDRIFYLPPFVDGKKFLMKEKPTHLLRKHGLSDSSKIILTVSRLSAAEQYKGYDKIIAALPGMIKETPNVKYFLIGKGSDSGRVRSLVESTQTSSFVVMIDRVSEEELVDYYNLSDVFVMPSKGEGFGMAFIEALACGRPVVAGNRDGSREAVLNGKLGILVDPDSGEDIVAAITGVLKGKCPTRLLDRDFLRKNVLDVFGFDKFVQKVENLVYELSR</sequence>
<evidence type="ECO:0000313" key="3">
    <source>
        <dbReference type="Proteomes" id="UP000034956"/>
    </source>
</evidence>
<evidence type="ECO:0000259" key="1">
    <source>
        <dbReference type="Pfam" id="PF00534"/>
    </source>
</evidence>
<dbReference type="PATRIC" id="fig|1618660.3.peg.101"/>
<dbReference type="Proteomes" id="UP000034956">
    <property type="component" value="Unassembled WGS sequence"/>
</dbReference>
<proteinExistence type="predicted"/>
<dbReference type="InterPro" id="IPR001296">
    <property type="entry name" value="Glyco_trans_1"/>
</dbReference>
<evidence type="ECO:0000313" key="2">
    <source>
        <dbReference type="EMBL" id="KKU91491.1"/>
    </source>
</evidence>
<accession>A0A0G1UBF1</accession>
<dbReference type="Pfam" id="PF00534">
    <property type="entry name" value="Glycos_transf_1"/>
    <property type="match status" value="1"/>
</dbReference>
<reference evidence="2 3" key="1">
    <citation type="journal article" date="2015" name="Nature">
        <title>rRNA introns, odd ribosomes, and small enigmatic genomes across a large radiation of phyla.</title>
        <authorList>
            <person name="Brown C.T."/>
            <person name="Hug L.A."/>
            <person name="Thomas B.C."/>
            <person name="Sharon I."/>
            <person name="Castelle C.J."/>
            <person name="Singh A."/>
            <person name="Wilkins M.J."/>
            <person name="Williams K.H."/>
            <person name="Banfield J.F."/>
        </authorList>
    </citation>
    <scope>NUCLEOTIDE SEQUENCE [LARGE SCALE GENOMIC DNA]</scope>
</reference>
<protein>
    <recommendedName>
        <fullName evidence="1">Glycosyl transferase family 1 domain-containing protein</fullName>
    </recommendedName>
</protein>
<name>A0A0G1UBF1_9BACT</name>
<comment type="caution">
    <text evidence="2">The sequence shown here is derived from an EMBL/GenBank/DDBJ whole genome shotgun (WGS) entry which is preliminary data.</text>
</comment>
<dbReference type="Gene3D" id="3.40.50.2000">
    <property type="entry name" value="Glycogen Phosphorylase B"/>
    <property type="match status" value="2"/>
</dbReference>
<dbReference type="CDD" id="cd03801">
    <property type="entry name" value="GT4_PimA-like"/>
    <property type="match status" value="1"/>
</dbReference>
<feature type="domain" description="Glycosyl transferase family 1" evidence="1">
    <location>
        <begin position="160"/>
        <end position="314"/>
    </location>
</feature>
<organism evidence="2 3">
    <name type="scientific">Candidatus Jorgensenbacteria bacterium GW2011_GWA1_48_11</name>
    <dbReference type="NCBI Taxonomy" id="1618660"/>
    <lineage>
        <taxon>Bacteria</taxon>
        <taxon>Candidatus Joergenseniibacteriota</taxon>
    </lineage>
</organism>
<dbReference type="PANTHER" id="PTHR12526">
    <property type="entry name" value="GLYCOSYLTRANSFERASE"/>
    <property type="match status" value="1"/>
</dbReference>